<dbReference type="Proteomes" id="UP000747542">
    <property type="component" value="Unassembled WGS sequence"/>
</dbReference>
<feature type="region of interest" description="Disordered" evidence="1">
    <location>
        <begin position="20"/>
        <end position="127"/>
    </location>
</feature>
<dbReference type="EMBL" id="JAHLQT010015640">
    <property type="protein sequence ID" value="KAG7169630.1"/>
    <property type="molecule type" value="Genomic_DNA"/>
</dbReference>
<comment type="caution">
    <text evidence="3">The sequence shown here is derived from an EMBL/GenBank/DDBJ whole genome shotgun (WGS) entry which is preliminary data.</text>
</comment>
<feature type="compositionally biased region" description="Basic residues" evidence="1">
    <location>
        <begin position="64"/>
        <end position="78"/>
    </location>
</feature>
<dbReference type="InterPro" id="IPR043541">
    <property type="entry name" value="SYT14/14L/16"/>
</dbReference>
<dbReference type="PROSITE" id="PS50004">
    <property type="entry name" value="C2"/>
    <property type="match status" value="1"/>
</dbReference>
<evidence type="ECO:0000313" key="4">
    <source>
        <dbReference type="Proteomes" id="UP000747542"/>
    </source>
</evidence>
<dbReference type="GO" id="GO:0005543">
    <property type="term" value="F:phospholipid binding"/>
    <property type="evidence" value="ECO:0007669"/>
    <property type="project" value="TreeGrafter"/>
</dbReference>
<feature type="compositionally biased region" description="Low complexity" evidence="1">
    <location>
        <begin position="154"/>
        <end position="168"/>
    </location>
</feature>
<dbReference type="SUPFAM" id="SSF49562">
    <property type="entry name" value="C2 domain (Calcium/lipid-binding domain, CaLB)"/>
    <property type="match status" value="1"/>
</dbReference>
<name>A0A8J5KDT4_HOMAM</name>
<dbReference type="Pfam" id="PF00168">
    <property type="entry name" value="C2"/>
    <property type="match status" value="1"/>
</dbReference>
<dbReference type="CDD" id="cd08389">
    <property type="entry name" value="C2A_Synaptotagmin-14_16"/>
    <property type="match status" value="1"/>
</dbReference>
<feature type="compositionally biased region" description="Low complexity" evidence="1">
    <location>
        <begin position="79"/>
        <end position="90"/>
    </location>
</feature>
<evidence type="ECO:0000313" key="3">
    <source>
        <dbReference type="EMBL" id="KAG7169630.1"/>
    </source>
</evidence>
<dbReference type="Gene3D" id="2.60.40.150">
    <property type="entry name" value="C2 domain"/>
    <property type="match status" value="1"/>
</dbReference>
<reference evidence="3" key="1">
    <citation type="journal article" date="2021" name="Sci. Adv.">
        <title>The American lobster genome reveals insights on longevity, neural, and immune adaptations.</title>
        <authorList>
            <person name="Polinski J.M."/>
            <person name="Zimin A.V."/>
            <person name="Clark K.F."/>
            <person name="Kohn A.B."/>
            <person name="Sadowski N."/>
            <person name="Timp W."/>
            <person name="Ptitsyn A."/>
            <person name="Khanna P."/>
            <person name="Romanova D.Y."/>
            <person name="Williams P."/>
            <person name="Greenwood S.J."/>
            <person name="Moroz L.L."/>
            <person name="Walt D.R."/>
            <person name="Bodnar A.G."/>
        </authorList>
    </citation>
    <scope>NUCLEOTIDE SEQUENCE</scope>
    <source>
        <strain evidence="3">GMGI-L3</strain>
    </source>
</reference>
<dbReference type="PANTHER" id="PTHR46129">
    <property type="entry name" value="SYNAPTOTAGMIN 14, ISOFORM D"/>
    <property type="match status" value="1"/>
</dbReference>
<feature type="region of interest" description="Disordered" evidence="1">
    <location>
        <begin position="152"/>
        <end position="182"/>
    </location>
</feature>
<sequence>MPTGGPPGWAQCQGCSSAAYNYGEGESSSDSEEEVSNRLATSKSFPSALRDNHHNHVNSNHVGSNHHNHTTSNHHNHANHTPSSYHTYNHYGHHNYHQLGPSRSSSQYSAPEDGGPPDRGDGCVCDPNTDLISLAEKGRAGVSVEEEPVGVGVGVSSSSASSSGSTTSGDDDLLTHRALRHRDPRAYRQMSPNRSPYDGTYHQECREDGSVGEALLVRCGTIEAGFAYDLPTKTLTVHILQAKDVPSKERGGAANTQVRVLLLPARKQKHKTRIRPGDNPQFNEAFVFTKINPVQQLGVRLRLYGCERMRREKMVGEVIVPFASINLTLGNTFWLTLEPRANLARTESRTEVCSLTRSDSTGSNHSVHSGVPELLVGLTYNGTTGRLAVEVIKGSHFSNDVDSVMPPVLWRVLPRDIRRVGPIMRFISRHCTPS</sequence>
<evidence type="ECO:0000259" key="2">
    <source>
        <dbReference type="PROSITE" id="PS50004"/>
    </source>
</evidence>
<feature type="domain" description="C2" evidence="2">
    <location>
        <begin position="218"/>
        <end position="335"/>
    </location>
</feature>
<dbReference type="SMART" id="SM00239">
    <property type="entry name" value="C2"/>
    <property type="match status" value="1"/>
</dbReference>
<dbReference type="InterPro" id="IPR035892">
    <property type="entry name" value="C2_domain_sf"/>
</dbReference>
<proteinExistence type="predicted"/>
<keyword evidence="4" id="KW-1185">Reference proteome</keyword>
<dbReference type="PANTHER" id="PTHR46129:SF2">
    <property type="entry name" value="SYNAPTOTAGMIN 14, ISOFORM D"/>
    <property type="match status" value="1"/>
</dbReference>
<accession>A0A8J5KDT4</accession>
<gene>
    <name evidence="3" type="primary">Syt16-L</name>
    <name evidence="3" type="ORF">Hamer_G013235</name>
</gene>
<dbReference type="AlphaFoldDB" id="A0A8J5KDT4"/>
<organism evidence="3 4">
    <name type="scientific">Homarus americanus</name>
    <name type="common">American lobster</name>
    <dbReference type="NCBI Taxonomy" id="6706"/>
    <lineage>
        <taxon>Eukaryota</taxon>
        <taxon>Metazoa</taxon>
        <taxon>Ecdysozoa</taxon>
        <taxon>Arthropoda</taxon>
        <taxon>Crustacea</taxon>
        <taxon>Multicrustacea</taxon>
        <taxon>Malacostraca</taxon>
        <taxon>Eumalacostraca</taxon>
        <taxon>Eucarida</taxon>
        <taxon>Decapoda</taxon>
        <taxon>Pleocyemata</taxon>
        <taxon>Astacidea</taxon>
        <taxon>Nephropoidea</taxon>
        <taxon>Nephropidae</taxon>
        <taxon>Homarus</taxon>
    </lineage>
</organism>
<evidence type="ECO:0000256" key="1">
    <source>
        <dbReference type="SAM" id="MobiDB-lite"/>
    </source>
</evidence>
<dbReference type="InterPro" id="IPR000008">
    <property type="entry name" value="C2_dom"/>
</dbReference>
<protein>
    <submittedName>
        <fullName evidence="3">Synaptotagmin-16-like</fullName>
    </submittedName>
</protein>